<evidence type="ECO:0000313" key="1">
    <source>
        <dbReference type="EnsemblMetazoa" id="GAUT044282-PA"/>
    </source>
</evidence>
<sequence length="154" mass="18227">MPVIAIEAISQTSPQLVVQPEQHYQRSHRHHHHHHHHYHHRVLASPLSKLQLRQMCSVNLWYAFNLPRYKFPEQLNTTCKLFKIEEKKAKLSIQHFIKCQNLSGIAFILISILELKGESDQEQEEDIRKKLTMDKHSLIYPISMHAIYEHVNVT</sequence>
<name>A0A1A9VQE5_GLOAU</name>
<dbReference type="Proteomes" id="UP000078200">
    <property type="component" value="Unassembled WGS sequence"/>
</dbReference>
<keyword evidence="2" id="KW-1185">Reference proteome</keyword>
<dbReference type="EnsemblMetazoa" id="GAUT044282-RA">
    <property type="protein sequence ID" value="GAUT044282-PA"/>
    <property type="gene ID" value="GAUT044282"/>
</dbReference>
<reference evidence="1" key="1">
    <citation type="submission" date="2020-05" db="UniProtKB">
        <authorList>
            <consortium name="EnsemblMetazoa"/>
        </authorList>
    </citation>
    <scope>IDENTIFICATION</scope>
    <source>
        <strain evidence="1">TTRI</strain>
    </source>
</reference>
<evidence type="ECO:0000313" key="2">
    <source>
        <dbReference type="Proteomes" id="UP000078200"/>
    </source>
</evidence>
<organism evidence="1 2">
    <name type="scientific">Glossina austeni</name>
    <name type="common">Savannah tsetse fly</name>
    <dbReference type="NCBI Taxonomy" id="7395"/>
    <lineage>
        <taxon>Eukaryota</taxon>
        <taxon>Metazoa</taxon>
        <taxon>Ecdysozoa</taxon>
        <taxon>Arthropoda</taxon>
        <taxon>Hexapoda</taxon>
        <taxon>Insecta</taxon>
        <taxon>Pterygota</taxon>
        <taxon>Neoptera</taxon>
        <taxon>Endopterygota</taxon>
        <taxon>Diptera</taxon>
        <taxon>Brachycera</taxon>
        <taxon>Muscomorpha</taxon>
        <taxon>Hippoboscoidea</taxon>
        <taxon>Glossinidae</taxon>
        <taxon>Glossina</taxon>
    </lineage>
</organism>
<dbReference type="AlphaFoldDB" id="A0A1A9VQE5"/>
<dbReference type="VEuPathDB" id="VectorBase:GAUT044282"/>
<protein>
    <submittedName>
        <fullName evidence="1">Uncharacterized protein</fullName>
    </submittedName>
</protein>
<proteinExistence type="predicted"/>
<accession>A0A1A9VQE5</accession>